<evidence type="ECO:0000313" key="4">
    <source>
        <dbReference type="Proteomes" id="UP000675664"/>
    </source>
</evidence>
<protein>
    <submittedName>
        <fullName evidence="3">Terminase large subunit</fullName>
    </submittedName>
</protein>
<evidence type="ECO:0000313" key="3">
    <source>
        <dbReference type="EMBL" id="MBR0599040.1"/>
    </source>
</evidence>
<dbReference type="InterPro" id="IPR027417">
    <property type="entry name" value="P-loop_NTPase"/>
</dbReference>
<keyword evidence="4" id="KW-1185">Reference proteome</keyword>
<reference evidence="3" key="1">
    <citation type="submission" date="2021-04" db="EMBL/GenBank/DDBJ databases">
        <title>Sinoanaerobacter chloroacetimidivorans sp. nov., an obligate anaerobic bacterium isolated from anaerobic sludge.</title>
        <authorList>
            <person name="Bao Y."/>
        </authorList>
    </citation>
    <scope>NUCLEOTIDE SEQUENCE</scope>
    <source>
        <strain evidence="3">BAD-6</strain>
    </source>
</reference>
<dbReference type="Pfam" id="PF03354">
    <property type="entry name" value="TerL_ATPase"/>
    <property type="match status" value="1"/>
</dbReference>
<accession>A0A8J7W4H9</accession>
<dbReference type="Pfam" id="PF20441">
    <property type="entry name" value="TerL_nuclease"/>
    <property type="match status" value="1"/>
</dbReference>
<dbReference type="Gene3D" id="3.40.50.300">
    <property type="entry name" value="P-loop containing nucleotide triphosphate hydrolases"/>
    <property type="match status" value="1"/>
</dbReference>
<dbReference type="GO" id="GO:0004519">
    <property type="term" value="F:endonuclease activity"/>
    <property type="evidence" value="ECO:0007669"/>
    <property type="project" value="InterPro"/>
</dbReference>
<feature type="domain" description="Terminase large subunit-like ATPase" evidence="1">
    <location>
        <begin position="77"/>
        <end position="245"/>
    </location>
</feature>
<comment type="caution">
    <text evidence="3">The sequence shown here is derived from an EMBL/GenBank/DDBJ whole genome shotgun (WGS) entry which is preliminary data.</text>
</comment>
<dbReference type="InterPro" id="IPR046461">
    <property type="entry name" value="TerL_ATPase"/>
</dbReference>
<reference evidence="3" key="2">
    <citation type="submission" date="2021-04" db="EMBL/GenBank/DDBJ databases">
        <authorList>
            <person name="Liu J."/>
        </authorList>
    </citation>
    <scope>NUCLEOTIDE SEQUENCE</scope>
    <source>
        <strain evidence="3">BAD-6</strain>
    </source>
</reference>
<feature type="domain" description="Terminase large subunit-like endonuclease" evidence="2">
    <location>
        <begin position="256"/>
        <end position="533"/>
    </location>
</feature>
<evidence type="ECO:0000259" key="2">
    <source>
        <dbReference type="Pfam" id="PF20441"/>
    </source>
</evidence>
<organism evidence="3 4">
    <name type="scientific">Sinanaerobacter chloroacetimidivorans</name>
    <dbReference type="NCBI Taxonomy" id="2818044"/>
    <lineage>
        <taxon>Bacteria</taxon>
        <taxon>Bacillati</taxon>
        <taxon>Bacillota</taxon>
        <taxon>Clostridia</taxon>
        <taxon>Peptostreptococcales</taxon>
        <taxon>Anaerovoracaceae</taxon>
        <taxon>Sinanaerobacter</taxon>
    </lineage>
</organism>
<dbReference type="Proteomes" id="UP000675664">
    <property type="component" value="Unassembled WGS sequence"/>
</dbReference>
<dbReference type="EMBL" id="JAGSND010000010">
    <property type="protein sequence ID" value="MBR0599040.1"/>
    <property type="molecule type" value="Genomic_DNA"/>
</dbReference>
<sequence length="549" mass="62899">MAENYILEYWDKIQSDEVIVSKRIKQLYEKVVTELENPKPPFIFDIELATRPITFIETFCKNSKGQWSGKQIQLLLWQKAMIQVIYGFVHCETKLRRAREIFIICGRKNGKSVLTSGLGLYGMMEEDGAQVACISTKKDAAMIVFNEALNMVRQSPNLNKHIRKRKSDMYMESTFSNFVPLSSKSNTLDGLNVSLGIADEVAAIRDRDTYDVIYQSQSSRQQPMMFSISTAGFIREGLFDAQYKYGCDVLDGIIINDSFLSFFYELDDKAEIDNPDCWGKANPSLGVIKSFDDLKANVEKAKVDSTFMPTVITKDFNIRETVAGSWLTFADLNNTSTYDIADFKGSYCIGGVDLSEVGDLTCATIIMMKRNNPMKYVHQMYFIPEEAAFNKIKSDKVPYDIWRDKGYITFCKGNKVNTSDVTKWFNETVIKQYGIIPINIGYDWAMSSLWQEEMKAHGFKLSSVRQGFISVSPIMREMELDFKSKLINYNDNPALKWCLSNTQVITDPAGNIKFDKRKNKHMRNDGMTSLYTAYKVLIDNYRDFLNMIK</sequence>
<dbReference type="InterPro" id="IPR005021">
    <property type="entry name" value="Terminase_largesu-like"/>
</dbReference>
<evidence type="ECO:0000259" key="1">
    <source>
        <dbReference type="Pfam" id="PF03354"/>
    </source>
</evidence>
<dbReference type="AlphaFoldDB" id="A0A8J7W4H9"/>
<dbReference type="PANTHER" id="PTHR41287">
    <property type="match status" value="1"/>
</dbReference>
<dbReference type="InterPro" id="IPR046462">
    <property type="entry name" value="TerL_nuclease"/>
</dbReference>
<name>A0A8J7W4H9_9FIRM</name>
<gene>
    <name evidence="3" type="ORF">KCX82_14215</name>
</gene>
<dbReference type="PANTHER" id="PTHR41287:SF1">
    <property type="entry name" value="PROTEIN YMFN"/>
    <property type="match status" value="1"/>
</dbReference>
<dbReference type="RefSeq" id="WP_227019175.1">
    <property type="nucleotide sequence ID" value="NZ_JAGSND010000010.1"/>
</dbReference>
<proteinExistence type="predicted"/>